<evidence type="ECO:0000259" key="10">
    <source>
        <dbReference type="PROSITE" id="PS50157"/>
    </source>
</evidence>
<dbReference type="PANTHER" id="PTHR24379">
    <property type="entry name" value="KRAB AND ZINC FINGER DOMAIN-CONTAINING"/>
    <property type="match status" value="1"/>
</dbReference>
<dbReference type="Gene3D" id="3.30.160.60">
    <property type="entry name" value="Classic Zinc Finger"/>
    <property type="match status" value="1"/>
</dbReference>
<dbReference type="SUPFAM" id="SSF57667">
    <property type="entry name" value="beta-beta-alpha zinc fingers"/>
    <property type="match status" value="2"/>
</dbReference>
<dbReference type="AlphaFoldDB" id="A0AAV2S9T4"/>
<evidence type="ECO:0000256" key="5">
    <source>
        <dbReference type="ARBA" id="ARBA00022833"/>
    </source>
</evidence>
<dbReference type="SMART" id="SM00355">
    <property type="entry name" value="ZnF_C2H2"/>
    <property type="match status" value="2"/>
</dbReference>
<evidence type="ECO:0000313" key="11">
    <source>
        <dbReference type="EMBL" id="CAL4170807.1"/>
    </source>
</evidence>
<evidence type="ECO:0000256" key="7">
    <source>
        <dbReference type="ARBA" id="ARBA00023163"/>
    </source>
</evidence>
<evidence type="ECO:0000256" key="1">
    <source>
        <dbReference type="ARBA" id="ARBA00004123"/>
    </source>
</evidence>
<proteinExistence type="predicted"/>
<evidence type="ECO:0000256" key="8">
    <source>
        <dbReference type="ARBA" id="ARBA00023242"/>
    </source>
</evidence>
<evidence type="ECO:0000256" key="4">
    <source>
        <dbReference type="ARBA" id="ARBA00022771"/>
    </source>
</evidence>
<comment type="caution">
    <text evidence="11">The sequence shown here is derived from an EMBL/GenBank/DDBJ whole genome shotgun (WGS) entry which is preliminary data.</text>
</comment>
<dbReference type="GO" id="GO:0005634">
    <property type="term" value="C:nucleus"/>
    <property type="evidence" value="ECO:0007669"/>
    <property type="project" value="UniProtKB-SubCell"/>
</dbReference>
<evidence type="ECO:0000256" key="2">
    <source>
        <dbReference type="ARBA" id="ARBA00022723"/>
    </source>
</evidence>
<keyword evidence="7" id="KW-0804">Transcription</keyword>
<keyword evidence="2" id="KW-0479">Metal-binding</keyword>
<dbReference type="EMBL" id="CAXKWB010051063">
    <property type="protein sequence ID" value="CAL4170807.1"/>
    <property type="molecule type" value="Genomic_DNA"/>
</dbReference>
<gene>
    <name evidence="11" type="ORF">MNOR_LOCUS34043</name>
</gene>
<organism evidence="11 12">
    <name type="scientific">Meganyctiphanes norvegica</name>
    <name type="common">Northern krill</name>
    <name type="synonym">Thysanopoda norvegica</name>
    <dbReference type="NCBI Taxonomy" id="48144"/>
    <lineage>
        <taxon>Eukaryota</taxon>
        <taxon>Metazoa</taxon>
        <taxon>Ecdysozoa</taxon>
        <taxon>Arthropoda</taxon>
        <taxon>Crustacea</taxon>
        <taxon>Multicrustacea</taxon>
        <taxon>Malacostraca</taxon>
        <taxon>Eumalacostraca</taxon>
        <taxon>Eucarida</taxon>
        <taxon>Euphausiacea</taxon>
        <taxon>Euphausiidae</taxon>
        <taxon>Meganyctiphanes</taxon>
    </lineage>
</organism>
<reference evidence="11 12" key="1">
    <citation type="submission" date="2024-05" db="EMBL/GenBank/DDBJ databases">
        <authorList>
            <person name="Wallberg A."/>
        </authorList>
    </citation>
    <scope>NUCLEOTIDE SEQUENCE [LARGE SCALE GENOMIC DNA]</scope>
</reference>
<accession>A0AAV2S9T4</accession>
<keyword evidence="12" id="KW-1185">Reference proteome</keyword>
<keyword evidence="5" id="KW-0862">Zinc</keyword>
<sequence length="116" mass="13499">MEHMELQSVKIKLKDEIDIYEEPITFRGGSHIVNENLTHTREIYRCSFCDKTYSKNKQLVIHLSTHCSVVIQKLGPRLLSVPITPRNNVYKCSQCDKACLCKRDLIKHQRSHTGMK</sequence>
<keyword evidence="3" id="KW-0677">Repeat</keyword>
<dbReference type="FunFam" id="3.30.160.60:FF:000003">
    <property type="entry name" value="Zinc finger protein 3 homolog"/>
    <property type="match status" value="1"/>
</dbReference>
<dbReference type="PROSITE" id="PS50157">
    <property type="entry name" value="ZINC_FINGER_C2H2_2"/>
    <property type="match status" value="2"/>
</dbReference>
<evidence type="ECO:0000256" key="6">
    <source>
        <dbReference type="ARBA" id="ARBA00023015"/>
    </source>
</evidence>
<comment type="subcellular location">
    <subcellularLocation>
        <location evidence="1">Nucleus</location>
    </subcellularLocation>
</comment>
<evidence type="ECO:0000256" key="9">
    <source>
        <dbReference type="PROSITE-ProRule" id="PRU00042"/>
    </source>
</evidence>
<feature type="domain" description="C2H2-type" evidence="10">
    <location>
        <begin position="90"/>
        <end position="116"/>
    </location>
</feature>
<feature type="domain" description="C2H2-type" evidence="10">
    <location>
        <begin position="44"/>
        <end position="66"/>
    </location>
</feature>
<name>A0AAV2S9T4_MEGNR</name>
<dbReference type="InterPro" id="IPR013087">
    <property type="entry name" value="Znf_C2H2_type"/>
</dbReference>
<feature type="non-terminal residue" evidence="11">
    <location>
        <position position="116"/>
    </location>
</feature>
<dbReference type="Proteomes" id="UP001497623">
    <property type="component" value="Unassembled WGS sequence"/>
</dbReference>
<dbReference type="Pfam" id="PF00096">
    <property type="entry name" value="zf-C2H2"/>
    <property type="match status" value="1"/>
</dbReference>
<dbReference type="PANTHER" id="PTHR24379:SF121">
    <property type="entry name" value="C2H2-TYPE DOMAIN-CONTAINING PROTEIN"/>
    <property type="match status" value="1"/>
</dbReference>
<evidence type="ECO:0000256" key="3">
    <source>
        <dbReference type="ARBA" id="ARBA00022737"/>
    </source>
</evidence>
<keyword evidence="8" id="KW-0539">Nucleus</keyword>
<dbReference type="InterPro" id="IPR036236">
    <property type="entry name" value="Znf_C2H2_sf"/>
</dbReference>
<keyword evidence="4 9" id="KW-0863">Zinc-finger</keyword>
<dbReference type="PROSITE" id="PS00028">
    <property type="entry name" value="ZINC_FINGER_C2H2_1"/>
    <property type="match status" value="2"/>
</dbReference>
<evidence type="ECO:0000313" key="12">
    <source>
        <dbReference type="Proteomes" id="UP001497623"/>
    </source>
</evidence>
<dbReference type="GO" id="GO:0008270">
    <property type="term" value="F:zinc ion binding"/>
    <property type="evidence" value="ECO:0007669"/>
    <property type="project" value="UniProtKB-KW"/>
</dbReference>
<protein>
    <recommendedName>
        <fullName evidence="10">C2H2-type domain-containing protein</fullName>
    </recommendedName>
</protein>
<keyword evidence="6" id="KW-0805">Transcription regulation</keyword>